<organism evidence="2 3">
    <name type="scientific">Streptomyces pactum</name>
    <dbReference type="NCBI Taxonomy" id="68249"/>
    <lineage>
        <taxon>Bacteria</taxon>
        <taxon>Bacillati</taxon>
        <taxon>Actinomycetota</taxon>
        <taxon>Actinomycetes</taxon>
        <taxon>Kitasatosporales</taxon>
        <taxon>Streptomycetaceae</taxon>
        <taxon>Streptomyces</taxon>
    </lineage>
</organism>
<reference evidence="2 3" key="1">
    <citation type="submission" date="2020-09" db="EMBL/GenBank/DDBJ databases">
        <title>Biosynthesis of the nuclear factor of activated T cells inhibitor NFAT-133 and its congeners in Streptomyces pactum.</title>
        <authorList>
            <person name="Zhou W."/>
            <person name="Posri P."/>
            <person name="Abugrain M.E."/>
            <person name="Weisberg A.J."/>
            <person name="Chang J.H."/>
            <person name="Mahmud T."/>
        </authorList>
    </citation>
    <scope>NUCLEOTIDE SEQUENCE [LARGE SCALE GENOMIC DNA]</scope>
    <source>
        <strain evidence="2 3">ATCC 27456</strain>
    </source>
</reference>
<keyword evidence="3" id="KW-1185">Reference proteome</keyword>
<gene>
    <name evidence="2" type="ORF">IHE55_03975</name>
</gene>
<comment type="caution">
    <text evidence="2">The sequence shown here is derived from an EMBL/GenBank/DDBJ whole genome shotgun (WGS) entry which is preliminary data.</text>
</comment>
<sequence>MSPALGPDGPPGLPPGRNRPRSASGPTGLGDIDAAVPGTGAQVARARYSDHGIALTAP</sequence>
<feature type="region of interest" description="Disordered" evidence="1">
    <location>
        <begin position="1"/>
        <end position="38"/>
    </location>
</feature>
<accession>A0ABS0NFP8</accession>
<evidence type="ECO:0000313" key="2">
    <source>
        <dbReference type="EMBL" id="MBH5334004.1"/>
    </source>
</evidence>
<proteinExistence type="predicted"/>
<evidence type="ECO:0000313" key="3">
    <source>
        <dbReference type="Proteomes" id="UP000807371"/>
    </source>
</evidence>
<protein>
    <submittedName>
        <fullName evidence="2">Uncharacterized protein</fullName>
    </submittedName>
</protein>
<dbReference type="Proteomes" id="UP000807371">
    <property type="component" value="Unassembled WGS sequence"/>
</dbReference>
<evidence type="ECO:0000256" key="1">
    <source>
        <dbReference type="SAM" id="MobiDB-lite"/>
    </source>
</evidence>
<name>A0ABS0NFP8_9ACTN</name>
<dbReference type="EMBL" id="JACYXC010000001">
    <property type="protein sequence ID" value="MBH5334004.1"/>
    <property type="molecule type" value="Genomic_DNA"/>
</dbReference>
<dbReference type="RefSeq" id="WP_197987751.1">
    <property type="nucleotide sequence ID" value="NZ_JACYXC010000001.1"/>
</dbReference>